<feature type="region of interest" description="Disordered" evidence="1">
    <location>
        <begin position="1"/>
        <end position="22"/>
    </location>
</feature>
<reference evidence="2" key="1">
    <citation type="submission" date="2023-03" db="EMBL/GenBank/DDBJ databases">
        <title>MT1 and MT2 Draft Genomes of Novel Species.</title>
        <authorList>
            <person name="Venkateswaran K."/>
        </authorList>
    </citation>
    <scope>NUCLEOTIDE SEQUENCE</scope>
    <source>
        <strain evidence="2">F6_8S_P_1A</strain>
    </source>
</reference>
<protein>
    <submittedName>
        <fullName evidence="2">Uncharacterized protein</fullName>
    </submittedName>
</protein>
<name>A0ABT8IXI3_9MICO</name>
<dbReference type="EMBL" id="JAROCB010000002">
    <property type="protein sequence ID" value="MDN4597121.1"/>
    <property type="molecule type" value="Genomic_DNA"/>
</dbReference>
<accession>A0ABT8IXI3</accession>
<dbReference type="Proteomes" id="UP001174210">
    <property type="component" value="Unassembled WGS sequence"/>
</dbReference>
<evidence type="ECO:0000256" key="1">
    <source>
        <dbReference type="SAM" id="MobiDB-lite"/>
    </source>
</evidence>
<organism evidence="2 3">
    <name type="scientific">Leifsonia virtsii</name>
    <dbReference type="NCBI Taxonomy" id="3035915"/>
    <lineage>
        <taxon>Bacteria</taxon>
        <taxon>Bacillati</taxon>
        <taxon>Actinomycetota</taxon>
        <taxon>Actinomycetes</taxon>
        <taxon>Micrococcales</taxon>
        <taxon>Microbacteriaceae</taxon>
        <taxon>Leifsonia</taxon>
    </lineage>
</organism>
<keyword evidence="3" id="KW-1185">Reference proteome</keyword>
<feature type="compositionally biased region" description="Basic and acidic residues" evidence="1">
    <location>
        <begin position="1"/>
        <end position="10"/>
    </location>
</feature>
<comment type="caution">
    <text evidence="2">The sequence shown here is derived from an EMBL/GenBank/DDBJ whole genome shotgun (WGS) entry which is preliminary data.</text>
</comment>
<proteinExistence type="predicted"/>
<dbReference type="RefSeq" id="WP_301217798.1">
    <property type="nucleotide sequence ID" value="NZ_JAROCB010000002.1"/>
</dbReference>
<evidence type="ECO:0000313" key="3">
    <source>
        <dbReference type="Proteomes" id="UP001174210"/>
    </source>
</evidence>
<evidence type="ECO:0000313" key="2">
    <source>
        <dbReference type="EMBL" id="MDN4597121.1"/>
    </source>
</evidence>
<sequence length="145" mass="15839">MFRSPREPRPVRGAAGRRRPDPAVGPLLAGAMAGGIRDIYGHTVTFVPEDLEYVERLFTDLDAGDGFVGDEFTLQSIGCLIGEILVRTDGGRWSLASRRTAVRDHAELEVVLPNGRAVNPIRAAYDRAGRHGESVIRFRELALAS</sequence>
<gene>
    <name evidence="2" type="ORF">P5G59_08205</name>
</gene>